<dbReference type="Proteomes" id="UP000221024">
    <property type="component" value="Unassembled WGS sequence"/>
</dbReference>
<accession>A0A2H3P1Z4</accession>
<evidence type="ECO:0000256" key="1">
    <source>
        <dbReference type="SAM" id="Phobius"/>
    </source>
</evidence>
<dbReference type="InterPro" id="IPR058581">
    <property type="entry name" value="TM_HPP"/>
</dbReference>
<keyword evidence="1" id="KW-1133">Transmembrane helix</keyword>
<gene>
    <name evidence="3" type="ORF">CRI93_05905</name>
</gene>
<name>A0A2H3P1Z4_9BACT</name>
<proteinExistence type="predicted"/>
<protein>
    <submittedName>
        <fullName evidence="3">HPP family protein</fullName>
    </submittedName>
</protein>
<dbReference type="Pfam" id="PF04982">
    <property type="entry name" value="TM_HPP"/>
    <property type="match status" value="1"/>
</dbReference>
<evidence type="ECO:0000313" key="3">
    <source>
        <dbReference type="EMBL" id="PEN07976.1"/>
    </source>
</evidence>
<dbReference type="EMBL" id="PDEP01000004">
    <property type="protein sequence ID" value="PEN07976.1"/>
    <property type="molecule type" value="Genomic_DNA"/>
</dbReference>
<reference evidence="3 4" key="1">
    <citation type="submission" date="2017-10" db="EMBL/GenBank/DDBJ databases">
        <title>Draft genome of Longimonas halophila.</title>
        <authorList>
            <person name="Goh K.M."/>
            <person name="Shamsir M.S."/>
            <person name="Lim S.W."/>
        </authorList>
    </citation>
    <scope>NUCLEOTIDE SEQUENCE [LARGE SCALE GENOMIC DNA]</scope>
    <source>
        <strain evidence="3 4">KCTC 42399</strain>
    </source>
</reference>
<evidence type="ECO:0000259" key="2">
    <source>
        <dbReference type="Pfam" id="PF04982"/>
    </source>
</evidence>
<feature type="transmembrane region" description="Helical" evidence="1">
    <location>
        <begin position="123"/>
        <end position="143"/>
    </location>
</feature>
<feature type="transmembrane region" description="Helical" evidence="1">
    <location>
        <begin position="44"/>
        <end position="65"/>
    </location>
</feature>
<feature type="domain" description="HPP transmembrane region" evidence="2">
    <location>
        <begin position="4"/>
        <end position="132"/>
    </location>
</feature>
<keyword evidence="4" id="KW-1185">Reference proteome</keyword>
<keyword evidence="1" id="KW-0812">Transmembrane</keyword>
<feature type="transmembrane region" description="Helical" evidence="1">
    <location>
        <begin position="77"/>
        <end position="96"/>
    </location>
</feature>
<dbReference type="OrthoDB" id="9811720at2"/>
<sequence length="150" mass="15835">MHVALLGSIVWMTGHPFIFPSLGPTAFALALHPHEHTAWPVIGGHFWGIVSGLTVYTCVASGLAVTGEYAPFSEAGLWLALSGSLSVALTAIAMLATRSAHAPACATTLIISLGLLPTLTEGAIILMSVTLLYGVHTAFFAWFERTRFVT</sequence>
<dbReference type="AlphaFoldDB" id="A0A2H3P1Z4"/>
<organism evidence="3 4">
    <name type="scientific">Longimonas halophila</name>
    <dbReference type="NCBI Taxonomy" id="1469170"/>
    <lineage>
        <taxon>Bacteria</taxon>
        <taxon>Pseudomonadati</taxon>
        <taxon>Rhodothermota</taxon>
        <taxon>Rhodothermia</taxon>
        <taxon>Rhodothermales</taxon>
        <taxon>Salisaetaceae</taxon>
        <taxon>Longimonas</taxon>
    </lineage>
</organism>
<evidence type="ECO:0000313" key="4">
    <source>
        <dbReference type="Proteomes" id="UP000221024"/>
    </source>
</evidence>
<keyword evidence="1" id="KW-0472">Membrane</keyword>
<comment type="caution">
    <text evidence="3">The sequence shown here is derived from an EMBL/GenBank/DDBJ whole genome shotgun (WGS) entry which is preliminary data.</text>
</comment>